<keyword evidence="6" id="KW-1185">Reference proteome</keyword>
<accession>D0LGP7</accession>
<dbReference type="RefSeq" id="WP_012825420.1">
    <property type="nucleotide sequence ID" value="NC_013440.1"/>
</dbReference>
<reference evidence="5 6" key="1">
    <citation type="journal article" date="2010" name="Stand. Genomic Sci.">
        <title>Complete genome sequence of Haliangium ochraceum type strain (SMP-2).</title>
        <authorList>
            <consortium name="US DOE Joint Genome Institute (JGI-PGF)"/>
            <person name="Ivanova N."/>
            <person name="Daum C."/>
            <person name="Lang E."/>
            <person name="Abt B."/>
            <person name="Kopitz M."/>
            <person name="Saunders E."/>
            <person name="Lapidus A."/>
            <person name="Lucas S."/>
            <person name="Glavina Del Rio T."/>
            <person name="Nolan M."/>
            <person name="Tice H."/>
            <person name="Copeland A."/>
            <person name="Cheng J.F."/>
            <person name="Chen F."/>
            <person name="Bruce D."/>
            <person name="Goodwin L."/>
            <person name="Pitluck S."/>
            <person name="Mavromatis K."/>
            <person name="Pati A."/>
            <person name="Mikhailova N."/>
            <person name="Chen A."/>
            <person name="Palaniappan K."/>
            <person name="Land M."/>
            <person name="Hauser L."/>
            <person name="Chang Y.J."/>
            <person name="Jeffries C.D."/>
            <person name="Detter J.C."/>
            <person name="Brettin T."/>
            <person name="Rohde M."/>
            <person name="Goker M."/>
            <person name="Bristow J."/>
            <person name="Markowitz V."/>
            <person name="Eisen J.A."/>
            <person name="Hugenholtz P."/>
            <person name="Kyrpides N.C."/>
            <person name="Klenk H.P."/>
        </authorList>
    </citation>
    <scope>NUCLEOTIDE SEQUENCE [LARGE SCALE GENOMIC DNA]</scope>
    <source>
        <strain evidence="6">DSM 14365 / CIP 107738 / JCM 11303 / AJ 13395 / SMP-2</strain>
    </source>
</reference>
<dbReference type="eggNOG" id="COG0443">
    <property type="taxonomic scope" value="Bacteria"/>
</dbReference>
<keyword evidence="5" id="KW-0346">Stress response</keyword>
<evidence type="ECO:0000313" key="5">
    <source>
        <dbReference type="EMBL" id="ACY12793.1"/>
    </source>
</evidence>
<dbReference type="InterPro" id="IPR018181">
    <property type="entry name" value="Heat_shock_70_CS"/>
</dbReference>
<dbReference type="PANTHER" id="PTHR19375">
    <property type="entry name" value="HEAT SHOCK PROTEIN 70KDA"/>
    <property type="match status" value="1"/>
</dbReference>
<dbReference type="OrthoDB" id="580874at2"/>
<protein>
    <submittedName>
        <fullName evidence="5">Heat shock protein 70</fullName>
    </submittedName>
</protein>
<name>D0LGP7_HALO1</name>
<dbReference type="PRINTS" id="PR00301">
    <property type="entry name" value="HEATSHOCK70"/>
</dbReference>
<evidence type="ECO:0000256" key="2">
    <source>
        <dbReference type="ARBA" id="ARBA00022741"/>
    </source>
</evidence>
<dbReference type="KEGG" id="hoh:Hoch_0152"/>
<dbReference type="GO" id="GO:0140662">
    <property type="term" value="F:ATP-dependent protein folding chaperone"/>
    <property type="evidence" value="ECO:0007669"/>
    <property type="project" value="InterPro"/>
</dbReference>
<proteinExistence type="inferred from homology"/>
<dbReference type="InterPro" id="IPR013126">
    <property type="entry name" value="Hsp_70_fam"/>
</dbReference>
<dbReference type="Pfam" id="PF00012">
    <property type="entry name" value="HSP70"/>
    <property type="match status" value="1"/>
</dbReference>
<evidence type="ECO:0000313" key="6">
    <source>
        <dbReference type="Proteomes" id="UP000001880"/>
    </source>
</evidence>
<dbReference type="HOGENOM" id="CLU_013948_0_0_7"/>
<comment type="similarity">
    <text evidence="1">Belongs to the heat shock protein 70 family.</text>
</comment>
<evidence type="ECO:0000256" key="1">
    <source>
        <dbReference type="ARBA" id="ARBA00007381"/>
    </source>
</evidence>
<evidence type="ECO:0000256" key="3">
    <source>
        <dbReference type="ARBA" id="ARBA00022840"/>
    </source>
</evidence>
<dbReference type="PROSITE" id="PS00329">
    <property type="entry name" value="HSP70_2"/>
    <property type="match status" value="1"/>
</dbReference>
<dbReference type="Proteomes" id="UP000001880">
    <property type="component" value="Chromosome"/>
</dbReference>
<evidence type="ECO:0000256" key="4">
    <source>
        <dbReference type="SAM" id="MobiDB-lite"/>
    </source>
</evidence>
<sequence length="987" mass="106447">MASPQQGKRARFLIGIDLGTTNTAVAFVDTRSAEQRVEIFPVPQLVAPGELEPRRQLPSFLYLAGSHDLGEAETALPWNSDGGGEGRRVVGELARSQGARVPGRMVASAKSWLCHGGVDRKAAILPWGDSGEDAETAGAQVEKLSPVAASAAVLRHVRESWDHARASASDALFAEQDIVVTVPASFDEAARELTLEAAKLAGYPDVVLLEEPQAAFYAWIDAHPAGSRARTIDAGDHVLVFDVGGGTTDFTLIQVGGEAGGDDERDSFQRTAVGDHLLLGGDNIDLTLAKQVEARLVAKRKKKLDPVQWHGLVHACRMAKETLLGDSDTDEVPIVIAGRGSKLIGGSMKDRIARGELETTLMDGFFPLVARDDAPRRSRGGLQEFGLPYAADPAVTRHLAGFLARHPSARIDAVLFNGGAMTPPSLRARVLEQIAAWQSEAGAPRELANELPELAVAKGAAYYGLVRRGFGARIRGGTPRAFYIGVGAAAVAGTAEAGELAVCLAPKGLEDGARIELARDFSLLTNRPVSFKLFSSSSRDDVAGAIVPVGDGRPETVDDGSDLLELPPIVTALRARGRSQVKVRLEVHITELGALEIWCKDTEASGEAEGERWRLSFDMRAGGAGASAGAGDESGDESGAAGLSPELEAQLAEAKALIAETFSGPASELPRLMKKLEKIVDTRRDEWSMTVARAFFDATLEVEEQRKRSADHEQRWLNLAGFCLRPGTGAPLDQWRAKQMWRIFNEELQHPKVEAGRLAWWIVWRRIAGGLTKGQQEQIYDRLAQLFLPSQKQKKKWYQVKPTKQEAVEMIRTLANLERLAPSFKSKLGAELLRRILEESSTKKDQDVPLYFWGLGRLGARMPLYGPLNAVVPPQSAAQWIKALLALPAWPEKAAFPMAQVGRRTGDRSRDLADGVRESLVARLRTMAGGERTARLVEEVIELEAREERVALGDTLPAGLRLVHDADEADSDAADAGASDAASGADS</sequence>
<dbReference type="STRING" id="502025.Hoch_0152"/>
<gene>
    <name evidence="5" type="ordered locus">Hoch_0152</name>
</gene>
<dbReference type="Pfam" id="PF12531">
    <property type="entry name" value="DUF3731"/>
    <property type="match status" value="1"/>
</dbReference>
<dbReference type="CDD" id="cd10170">
    <property type="entry name" value="ASKHA_NBD_HSP70"/>
    <property type="match status" value="1"/>
</dbReference>
<dbReference type="Gene3D" id="3.30.420.40">
    <property type="match status" value="2"/>
</dbReference>
<organism evidence="5 6">
    <name type="scientific">Haliangium ochraceum (strain DSM 14365 / JCM 11303 / SMP-2)</name>
    <dbReference type="NCBI Taxonomy" id="502025"/>
    <lineage>
        <taxon>Bacteria</taxon>
        <taxon>Pseudomonadati</taxon>
        <taxon>Myxococcota</taxon>
        <taxon>Polyangia</taxon>
        <taxon>Haliangiales</taxon>
        <taxon>Kofleriaceae</taxon>
        <taxon>Haliangium</taxon>
    </lineage>
</organism>
<feature type="compositionally biased region" description="Low complexity" evidence="4">
    <location>
        <begin position="974"/>
        <end position="987"/>
    </location>
</feature>
<dbReference type="InterPro" id="IPR043129">
    <property type="entry name" value="ATPase_NBD"/>
</dbReference>
<keyword evidence="2" id="KW-0547">Nucleotide-binding</keyword>
<keyword evidence="3" id="KW-0067">ATP-binding</keyword>
<feature type="region of interest" description="Disordered" evidence="4">
    <location>
        <begin position="967"/>
        <end position="987"/>
    </location>
</feature>
<dbReference type="SUPFAM" id="SSF53067">
    <property type="entry name" value="Actin-like ATPase domain"/>
    <property type="match status" value="2"/>
</dbReference>
<dbReference type="GO" id="GO:0005524">
    <property type="term" value="F:ATP binding"/>
    <property type="evidence" value="ECO:0007669"/>
    <property type="project" value="UniProtKB-KW"/>
</dbReference>
<dbReference type="AlphaFoldDB" id="D0LGP7"/>
<dbReference type="EMBL" id="CP001804">
    <property type="protein sequence ID" value="ACY12793.1"/>
    <property type="molecule type" value="Genomic_DNA"/>
</dbReference>
<dbReference type="InterPro" id="IPR021030">
    <property type="entry name" value="DUF3731"/>
</dbReference>